<gene>
    <name evidence="6" type="ORF">ACFOGP_07635</name>
</gene>
<feature type="domain" description="Carbohydrate kinase FGGY C-terminal" evidence="5">
    <location>
        <begin position="248"/>
        <end position="403"/>
    </location>
</feature>
<keyword evidence="3 6" id="KW-0418">Kinase</keyword>
<evidence type="ECO:0000256" key="1">
    <source>
        <dbReference type="ARBA" id="ARBA00009156"/>
    </source>
</evidence>
<evidence type="ECO:0000313" key="6">
    <source>
        <dbReference type="EMBL" id="MFC3142575.1"/>
    </source>
</evidence>
<dbReference type="Gene3D" id="3.30.420.40">
    <property type="match status" value="2"/>
</dbReference>
<sequence>MEEPRNIAVFDIGRTNAKLVLVDLSTLAEIAVLSRPNTVVSGPPWPHFDVDALWHFLLDGLAQMQAEHGLHGIVPVAHGACGALVDGDGSLAAPVMVYDDPIPPDVAAAYDTIRPPQADTGSPRLDVGLNLGAQLHWQLSRDPTLAARAAHLLCWPQYWAFRLTGTAASEVTSLGAHTDLWNSHTNQPSPLAARLGLTLPPVRACHEVLGPVLPDIASRTGLAPNTPVLCGIHDSDASLFPYLMTRPAPFAVVSTGTWIVVMAPGATAPSGTQLNTDALGRPLPAAMFPGGRIYAETAGQVPDATALSETLDHGIMPLPDATWHPSEPTANSPHRTAAASFALAIRTADTLASLGHAGPVFVEGAFARNTAWCAMLAACGHEVWAIPSATGTSAGAACLFRPQDVPPPQGQPVTPLQNAATYIADWRQASSSV</sequence>
<evidence type="ECO:0000256" key="2">
    <source>
        <dbReference type="ARBA" id="ARBA00022679"/>
    </source>
</evidence>
<comment type="similarity">
    <text evidence="1">Belongs to the FGGY kinase family.</text>
</comment>
<feature type="domain" description="Carbohydrate kinase FGGY N-terminal" evidence="4">
    <location>
        <begin position="8"/>
        <end position="240"/>
    </location>
</feature>
<keyword evidence="7" id="KW-1185">Reference proteome</keyword>
<dbReference type="Proteomes" id="UP001595632">
    <property type="component" value="Unassembled WGS sequence"/>
</dbReference>
<dbReference type="InterPro" id="IPR018484">
    <property type="entry name" value="FGGY_N"/>
</dbReference>
<dbReference type="InterPro" id="IPR049382">
    <property type="entry name" value="FGGY_C_2"/>
</dbReference>
<proteinExistence type="inferred from homology"/>
<dbReference type="PANTHER" id="PTHR43095">
    <property type="entry name" value="SUGAR KINASE"/>
    <property type="match status" value="1"/>
</dbReference>
<dbReference type="SUPFAM" id="SSF53067">
    <property type="entry name" value="Actin-like ATPase domain"/>
    <property type="match status" value="1"/>
</dbReference>
<evidence type="ECO:0000259" key="5">
    <source>
        <dbReference type="Pfam" id="PF21546"/>
    </source>
</evidence>
<dbReference type="InterPro" id="IPR050406">
    <property type="entry name" value="FGGY_Carb_Kinase"/>
</dbReference>
<dbReference type="PANTHER" id="PTHR43095:SF5">
    <property type="entry name" value="XYLULOSE KINASE"/>
    <property type="match status" value="1"/>
</dbReference>
<name>A0ABV7GMA1_9RHOB</name>
<evidence type="ECO:0000259" key="4">
    <source>
        <dbReference type="Pfam" id="PF00370"/>
    </source>
</evidence>
<reference evidence="7" key="1">
    <citation type="journal article" date="2019" name="Int. J. Syst. Evol. Microbiol.">
        <title>The Global Catalogue of Microorganisms (GCM) 10K type strain sequencing project: providing services to taxonomists for standard genome sequencing and annotation.</title>
        <authorList>
            <consortium name="The Broad Institute Genomics Platform"/>
            <consortium name="The Broad Institute Genome Sequencing Center for Infectious Disease"/>
            <person name="Wu L."/>
            <person name="Ma J."/>
        </authorList>
    </citation>
    <scope>NUCLEOTIDE SEQUENCE [LARGE SCALE GENOMIC DNA]</scope>
    <source>
        <strain evidence="7">KCTC 52366</strain>
    </source>
</reference>
<comment type="caution">
    <text evidence="6">The sequence shown here is derived from an EMBL/GenBank/DDBJ whole genome shotgun (WGS) entry which is preliminary data.</text>
</comment>
<evidence type="ECO:0000256" key="3">
    <source>
        <dbReference type="ARBA" id="ARBA00022777"/>
    </source>
</evidence>
<dbReference type="Pfam" id="PF00370">
    <property type="entry name" value="FGGY_N"/>
    <property type="match status" value="1"/>
</dbReference>
<dbReference type="GO" id="GO:0016301">
    <property type="term" value="F:kinase activity"/>
    <property type="evidence" value="ECO:0007669"/>
    <property type="project" value="UniProtKB-KW"/>
</dbReference>
<dbReference type="Pfam" id="PF21546">
    <property type="entry name" value="FGGY_C_2"/>
    <property type="match status" value="1"/>
</dbReference>
<organism evidence="6 7">
    <name type="scientific">Psychromarinibacter halotolerans</name>
    <dbReference type="NCBI Taxonomy" id="1775175"/>
    <lineage>
        <taxon>Bacteria</taxon>
        <taxon>Pseudomonadati</taxon>
        <taxon>Pseudomonadota</taxon>
        <taxon>Alphaproteobacteria</taxon>
        <taxon>Rhodobacterales</taxon>
        <taxon>Paracoccaceae</taxon>
        <taxon>Psychromarinibacter</taxon>
    </lineage>
</organism>
<keyword evidence="2" id="KW-0808">Transferase</keyword>
<accession>A0ABV7GMA1</accession>
<dbReference type="InterPro" id="IPR043129">
    <property type="entry name" value="ATPase_NBD"/>
</dbReference>
<evidence type="ECO:0000313" key="7">
    <source>
        <dbReference type="Proteomes" id="UP001595632"/>
    </source>
</evidence>
<dbReference type="RefSeq" id="WP_275633368.1">
    <property type="nucleotide sequence ID" value="NZ_JARGYD010000005.1"/>
</dbReference>
<protein>
    <submittedName>
        <fullName evidence="6">FGGY family carbohydrate kinase</fullName>
    </submittedName>
</protein>
<dbReference type="EMBL" id="JBHRTB010000010">
    <property type="protein sequence ID" value="MFC3142575.1"/>
    <property type="molecule type" value="Genomic_DNA"/>
</dbReference>